<proteinExistence type="predicted"/>
<dbReference type="Pfam" id="PF05231">
    <property type="entry name" value="MASE1"/>
    <property type="match status" value="1"/>
</dbReference>
<dbReference type="eggNOG" id="COG5001">
    <property type="taxonomic scope" value="Bacteria"/>
</dbReference>
<dbReference type="SMART" id="SM01079">
    <property type="entry name" value="CHASE"/>
    <property type="match status" value="1"/>
</dbReference>
<dbReference type="STRING" id="857087.Metme_0111"/>
<dbReference type="Gene3D" id="3.30.450.350">
    <property type="entry name" value="CHASE domain"/>
    <property type="match status" value="1"/>
</dbReference>
<dbReference type="Pfam" id="PF00990">
    <property type="entry name" value="GGDEF"/>
    <property type="match status" value="1"/>
</dbReference>
<dbReference type="PROSITE" id="PS50883">
    <property type="entry name" value="EAL"/>
    <property type="match status" value="1"/>
</dbReference>
<dbReference type="PROSITE" id="PS50887">
    <property type="entry name" value="GGDEF"/>
    <property type="match status" value="1"/>
</dbReference>
<evidence type="ECO:0000256" key="4">
    <source>
        <dbReference type="ARBA" id="ARBA00022692"/>
    </source>
</evidence>
<organism evidence="14 15">
    <name type="scientific">Methylomonas methanica (strain DSM 25384 / MC09)</name>
    <dbReference type="NCBI Taxonomy" id="857087"/>
    <lineage>
        <taxon>Bacteria</taxon>
        <taxon>Pseudomonadati</taxon>
        <taxon>Pseudomonadota</taxon>
        <taxon>Gammaproteobacteria</taxon>
        <taxon>Methylococcales</taxon>
        <taxon>Methylococcaceae</taxon>
        <taxon>Methylomonas</taxon>
    </lineage>
</organism>
<dbReference type="EMBL" id="CP002738">
    <property type="protein sequence ID" value="AEF98561.1"/>
    <property type="molecule type" value="Genomic_DNA"/>
</dbReference>
<dbReference type="InterPro" id="IPR007895">
    <property type="entry name" value="MASE1"/>
</dbReference>
<evidence type="ECO:0000256" key="7">
    <source>
        <dbReference type="SAM" id="Coils"/>
    </source>
</evidence>
<dbReference type="InterPro" id="IPR001633">
    <property type="entry name" value="EAL_dom"/>
</dbReference>
<dbReference type="InterPro" id="IPR035919">
    <property type="entry name" value="EAL_sf"/>
</dbReference>
<dbReference type="SUPFAM" id="SSF141868">
    <property type="entry name" value="EAL domain-like"/>
    <property type="match status" value="1"/>
</dbReference>
<evidence type="ECO:0000259" key="10">
    <source>
        <dbReference type="PROSITE" id="PS50113"/>
    </source>
</evidence>
<keyword evidence="7" id="KW-0175">Coiled coil</keyword>
<evidence type="ECO:0000313" key="14">
    <source>
        <dbReference type="EMBL" id="AEF98561.1"/>
    </source>
</evidence>
<dbReference type="Gene3D" id="3.30.450.20">
    <property type="entry name" value="PAS domain"/>
    <property type="match status" value="2"/>
</dbReference>
<dbReference type="InterPro" id="IPR013656">
    <property type="entry name" value="PAS_4"/>
</dbReference>
<feature type="domain" description="PAS" evidence="9">
    <location>
        <begin position="549"/>
        <end position="620"/>
    </location>
</feature>
<reference key="2">
    <citation type="submission" date="2011-05" db="EMBL/GenBank/DDBJ databases">
        <title>Complete genome sequence of the aerobic marine methanotroph Methylomonas methanica MC09.</title>
        <authorList>
            <person name="Boden R."/>
            <person name="Cunliffe M."/>
            <person name="Scanlan J."/>
            <person name="Moussard H."/>
            <person name="Kits K.D."/>
            <person name="Klotz M."/>
            <person name="Jetten M."/>
            <person name="Vuilleumier S."/>
            <person name="Han J."/>
            <person name="Peters L."/>
            <person name="Mikhailova N."/>
            <person name="Teshima H."/>
            <person name="Tapia R."/>
            <person name="Kyrpides N."/>
            <person name="Ivanova N."/>
            <person name="Pagani I."/>
            <person name="Cheng J.-F."/>
            <person name="Goodwin L."/>
            <person name="Han C."/>
            <person name="Hauser L."/>
            <person name="Land M."/>
            <person name="Lapidus A."/>
            <person name="Lucas S."/>
            <person name="Pitluck S."/>
            <person name="Woyke T."/>
            <person name="Stein L.Y."/>
            <person name="Murrell C."/>
        </authorList>
    </citation>
    <scope>NUCLEOTIDE SEQUENCE</scope>
    <source>
        <strain>MC09</strain>
    </source>
</reference>
<dbReference type="NCBIfam" id="TIGR00229">
    <property type="entry name" value="sensory_box"/>
    <property type="match status" value="2"/>
</dbReference>
<dbReference type="InterPro" id="IPR000014">
    <property type="entry name" value="PAS"/>
</dbReference>
<keyword evidence="6 8" id="KW-0472">Membrane</keyword>
<keyword evidence="4 8" id="KW-0812">Transmembrane</keyword>
<dbReference type="Gene3D" id="3.30.70.270">
    <property type="match status" value="1"/>
</dbReference>
<dbReference type="Pfam" id="PF08448">
    <property type="entry name" value="PAS_4"/>
    <property type="match status" value="1"/>
</dbReference>
<dbReference type="PROSITE" id="PS50113">
    <property type="entry name" value="PAC"/>
    <property type="match status" value="2"/>
</dbReference>
<dbReference type="Pfam" id="PF03924">
    <property type="entry name" value="CHASE"/>
    <property type="match status" value="1"/>
</dbReference>
<feature type="transmembrane region" description="Helical" evidence="8">
    <location>
        <begin position="6"/>
        <end position="29"/>
    </location>
</feature>
<evidence type="ECO:0000256" key="1">
    <source>
        <dbReference type="ARBA" id="ARBA00001946"/>
    </source>
</evidence>
<feature type="domain" description="GGDEF" evidence="13">
    <location>
        <begin position="828"/>
        <end position="961"/>
    </location>
</feature>
<dbReference type="SMART" id="SM00086">
    <property type="entry name" value="PAC"/>
    <property type="match status" value="2"/>
</dbReference>
<feature type="domain" description="EAL" evidence="12">
    <location>
        <begin position="970"/>
        <end position="1225"/>
    </location>
</feature>
<feature type="transmembrane region" description="Helical" evidence="8">
    <location>
        <begin position="121"/>
        <end position="147"/>
    </location>
</feature>
<evidence type="ECO:0000256" key="2">
    <source>
        <dbReference type="ARBA" id="ARBA00004651"/>
    </source>
</evidence>
<dbReference type="InterPro" id="IPR000700">
    <property type="entry name" value="PAS-assoc_C"/>
</dbReference>
<dbReference type="InterPro" id="IPR029787">
    <property type="entry name" value="Nucleotide_cyclase"/>
</dbReference>
<feature type="domain" description="CHASE" evidence="11">
    <location>
        <begin position="256"/>
        <end position="477"/>
    </location>
</feature>
<reference evidence="14 15" key="1">
    <citation type="journal article" date="2011" name="J. Bacteriol.">
        <title>Complete Genome Sequence of the Aerobic Marine Methanotroph Methylomonas methanica MC09.</title>
        <authorList>
            <person name="Boden R."/>
            <person name="Cunliffe M."/>
            <person name="Scanlan J."/>
            <person name="Moussard H."/>
            <person name="Kits K.D."/>
            <person name="Klotz M.G."/>
            <person name="Jetten M.S."/>
            <person name="Vuilleumier S."/>
            <person name="Han J."/>
            <person name="Peters L."/>
            <person name="Mikhailova N."/>
            <person name="Teshima H."/>
            <person name="Tapia R."/>
            <person name="Kyrpides N."/>
            <person name="Ivanova N."/>
            <person name="Pagani I."/>
            <person name="Cheng J.F."/>
            <person name="Goodwin L."/>
            <person name="Han C."/>
            <person name="Hauser L."/>
            <person name="Land M.L."/>
            <person name="Lapidus A."/>
            <person name="Lucas S."/>
            <person name="Pitluck S."/>
            <person name="Woyke T."/>
            <person name="Stein L."/>
            <person name="Murrell J.C."/>
        </authorList>
    </citation>
    <scope>NUCLEOTIDE SEQUENCE [LARGE SCALE GENOMIC DNA]</scope>
    <source>
        <strain evidence="14 15">MC09</strain>
    </source>
</reference>
<dbReference type="Pfam" id="PF00563">
    <property type="entry name" value="EAL"/>
    <property type="match status" value="1"/>
</dbReference>
<comment type="subcellular location">
    <subcellularLocation>
        <location evidence="2">Cell membrane</location>
        <topology evidence="2">Multi-pass membrane protein</topology>
    </subcellularLocation>
</comment>
<dbReference type="Pfam" id="PF13426">
    <property type="entry name" value="PAS_9"/>
    <property type="match status" value="1"/>
</dbReference>
<dbReference type="GO" id="GO:0007165">
    <property type="term" value="P:signal transduction"/>
    <property type="evidence" value="ECO:0007669"/>
    <property type="project" value="UniProtKB-ARBA"/>
</dbReference>
<dbReference type="InterPro" id="IPR000160">
    <property type="entry name" value="GGDEF_dom"/>
</dbReference>
<evidence type="ECO:0000259" key="12">
    <source>
        <dbReference type="PROSITE" id="PS50883"/>
    </source>
</evidence>
<evidence type="ECO:0000256" key="3">
    <source>
        <dbReference type="ARBA" id="ARBA00022475"/>
    </source>
</evidence>
<dbReference type="InterPro" id="IPR035965">
    <property type="entry name" value="PAS-like_dom_sf"/>
</dbReference>
<dbReference type="InterPro" id="IPR043128">
    <property type="entry name" value="Rev_trsase/Diguanyl_cyclase"/>
</dbReference>
<gene>
    <name evidence="14" type="ordered locus">Metme_0111</name>
</gene>
<evidence type="ECO:0000259" key="13">
    <source>
        <dbReference type="PROSITE" id="PS50887"/>
    </source>
</evidence>
<dbReference type="CDD" id="cd01948">
    <property type="entry name" value="EAL"/>
    <property type="match status" value="1"/>
</dbReference>
<dbReference type="eggNOG" id="COG2202">
    <property type="taxonomic scope" value="Bacteria"/>
</dbReference>
<dbReference type="Gene3D" id="3.20.20.450">
    <property type="entry name" value="EAL domain"/>
    <property type="match status" value="1"/>
</dbReference>
<dbReference type="InterPro" id="IPR006189">
    <property type="entry name" value="CHASE_dom"/>
</dbReference>
<dbReference type="Proteomes" id="UP000008888">
    <property type="component" value="Chromosome"/>
</dbReference>
<dbReference type="eggNOG" id="COG3614">
    <property type="taxonomic scope" value="Bacteria"/>
</dbReference>
<evidence type="ECO:0000256" key="8">
    <source>
        <dbReference type="SAM" id="Phobius"/>
    </source>
</evidence>
<protein>
    <submittedName>
        <fullName evidence="14">Diguanylate cyclase/phosphodiesterase with PAS/PAC and Chase sensor(S)</fullName>
    </submittedName>
</protein>
<evidence type="ECO:0000259" key="11">
    <source>
        <dbReference type="PROSITE" id="PS50839"/>
    </source>
</evidence>
<evidence type="ECO:0000256" key="6">
    <source>
        <dbReference type="ARBA" id="ARBA00023136"/>
    </source>
</evidence>
<dbReference type="NCBIfam" id="TIGR00254">
    <property type="entry name" value="GGDEF"/>
    <property type="match status" value="1"/>
</dbReference>
<dbReference type="InterPro" id="IPR042240">
    <property type="entry name" value="CHASE_sf"/>
</dbReference>
<evidence type="ECO:0000256" key="5">
    <source>
        <dbReference type="ARBA" id="ARBA00022989"/>
    </source>
</evidence>
<dbReference type="KEGG" id="mmt:Metme_0111"/>
<feature type="transmembrane region" description="Helical" evidence="8">
    <location>
        <begin position="159"/>
        <end position="182"/>
    </location>
</feature>
<evidence type="ECO:0000313" key="15">
    <source>
        <dbReference type="Proteomes" id="UP000008888"/>
    </source>
</evidence>
<name>F9ZXY2_METMM</name>
<dbReference type="CDD" id="cd01949">
    <property type="entry name" value="GGDEF"/>
    <property type="match status" value="1"/>
</dbReference>
<feature type="domain" description="PAC" evidence="10">
    <location>
        <begin position="622"/>
        <end position="674"/>
    </location>
</feature>
<dbReference type="SMART" id="SM00267">
    <property type="entry name" value="GGDEF"/>
    <property type="match status" value="1"/>
</dbReference>
<dbReference type="GO" id="GO:0005886">
    <property type="term" value="C:plasma membrane"/>
    <property type="evidence" value="ECO:0007669"/>
    <property type="project" value="UniProtKB-SubCell"/>
</dbReference>
<evidence type="ECO:0000259" key="9">
    <source>
        <dbReference type="PROSITE" id="PS50112"/>
    </source>
</evidence>
<accession>F9ZXY2</accession>
<dbReference type="SMART" id="SM00091">
    <property type="entry name" value="PAS"/>
    <property type="match status" value="2"/>
</dbReference>
<dbReference type="InterPro" id="IPR001610">
    <property type="entry name" value="PAC"/>
</dbReference>
<dbReference type="eggNOG" id="COG3447">
    <property type="taxonomic scope" value="Bacteria"/>
</dbReference>
<feature type="domain" description="PAS" evidence="9">
    <location>
        <begin position="671"/>
        <end position="716"/>
    </location>
</feature>
<feature type="domain" description="PAC" evidence="10">
    <location>
        <begin position="744"/>
        <end position="796"/>
    </location>
</feature>
<dbReference type="PROSITE" id="PS50112">
    <property type="entry name" value="PAS"/>
    <property type="match status" value="2"/>
</dbReference>
<keyword evidence="5 8" id="KW-1133">Transmembrane helix</keyword>
<dbReference type="SUPFAM" id="SSF55785">
    <property type="entry name" value="PYP-like sensor domain (PAS domain)"/>
    <property type="match status" value="2"/>
</dbReference>
<reference evidence="15" key="3">
    <citation type="submission" date="2011-05" db="EMBL/GenBank/DDBJ databases">
        <title>Complete sequence of Methylomonas methanica MC09.</title>
        <authorList>
            <consortium name="US DOE Joint Genome Institute"/>
            <person name="Lucas S."/>
            <person name="Han J."/>
            <person name="Lapidus A."/>
            <person name="Cheng J.-F."/>
            <person name="Goodwin L."/>
            <person name="Pitluck S."/>
            <person name="Peters L."/>
            <person name="Mikhailova N."/>
            <person name="Teshima H."/>
            <person name="Han C."/>
            <person name="Tapia R."/>
            <person name="Land M."/>
            <person name="Hauser L."/>
            <person name="Kyrpides N."/>
            <person name="Ivanova N."/>
            <person name="Pagani I."/>
            <person name="Stein L."/>
            <person name="Woyke T."/>
        </authorList>
    </citation>
    <scope>NUCLEOTIDE SEQUENCE [LARGE SCALE GENOMIC DNA]</scope>
    <source>
        <strain evidence="15">MC09</strain>
    </source>
</reference>
<sequence length="1352" mass="151938">MNMASYLFRLVLLTALIFLGGWLGWIMIISPSYASPLWPPTGLCLAALLLWGKPVLPAIYLGALANNLLVGSQTTCELDSNVILSSFLIAGASTLQTLAAAQLSKKYLKPGVPALDGPRSILMFFLLTGPLANLIGSSLGIVCLWWFSLVPTPSLGTSWLTWWVGDSLGVFIISPLMFCLFAKPRKLWAARRQWVALPLGLTWLALTVTFVLVQRAENDRIQLNFESQANMIGRQLVEYAENAIDNSLAVRDLYRAAGTVNRQQFARFSQSLLARHPELQALEWLPKVPRSELSGFERRIQNEGFPNFKVAERDINGSLIPVLEREAYFPIAYVEPMQGNERAFGLDSTANLLSRTSKMRALASGQPSASEPLNLIQRNDAETSVLLSIPVFRGQSSRSADDLTGFVSAVILPRRLVETALDHLDLHAFAILITDVDAPAGQSQLYQQSIAQPIKAGHGLHPWQQDFLFADRTWRLNIIPGTGFIKEQSSLLPWFTLLSGLGFTSLLSILLLTISGRTAQIETVIDRRTQDLQKANCELQAAERHIRESEAYLRTILNSVPECIMLLTYEAELLEMNPAGLSMLGAENLEQVKEFKPLNLLLPPFRQTFSAAIEAVFAGESRSLLFEIRNFKGHTCWLESTATPLRNDEGHITALLWMARDITERKTADERLKLAARVFGEAHEGILITDEAANIIDVNPTFCDITGYNRDEVIGKKPSLLKSGRQDPAFYRDMWQAIKSDLHWQGEVWNRKKNGELYAELLSISALCDDQGRIIYYIGLFSDITQIKHQQQMLELMAHYDPLTRLPNRTLFSDRLSQAIARSKRDKLLLAVCFLDLDGFKPINDQLGHGAGDQVLIEVANRIKQSLREEDTVSRHGGDEFALLLTGLHSVEEISQTLTRIHQAIAETYVINGQAVQVGASTGVSIFPLDDADADTLIRHADQAMYQAKLTGKNRFQLFDASQDQLMFDHHNQLHELEAAFADQQFCLYYQPKISLKTGRVTGVEALIRWQHPEQGMMSPLSFLPTLAATELEINLGNWVIEQAWRQLFLWHRQGIKIEISVNISAYHLLWPGFVSHLETILAKHPQIASHYLQLEILESTALDDLSAVNRTVKTCHEALGIGAALDDFGTGYSSLTHLRHLPVDTVKIDRSFVRDMLDDPDDFAIVESVISLSQAFGNQVVAEGVETQEQGLALLLLNCYVAQGFAIAKPMPASEIVNWINFYQPFPIWQTYAKMELSSDQTQIALRRLDLQQWLRRVDLCLTSNQNSMANWPSMHPHKSHFGRWLKQVQQQEQYNKVWLHQLNTLHEQLLHKGDLLMRQFWQGEAQTAKAGFAELETIQLQLDSCLKDYA</sequence>
<feature type="transmembrane region" description="Helical" evidence="8">
    <location>
        <begin position="194"/>
        <end position="213"/>
    </location>
</feature>
<dbReference type="HOGENOM" id="CLU_000445_70_59_6"/>
<dbReference type="GO" id="GO:0003824">
    <property type="term" value="F:catalytic activity"/>
    <property type="evidence" value="ECO:0007669"/>
    <property type="project" value="UniProtKB-ARBA"/>
</dbReference>
<keyword evidence="3" id="KW-1003">Cell membrane</keyword>
<dbReference type="Gene3D" id="1.20.120.30">
    <property type="entry name" value="Aspartate receptor, ligand-binding domain"/>
    <property type="match status" value="1"/>
</dbReference>
<dbReference type="PANTHER" id="PTHR44757:SF2">
    <property type="entry name" value="BIOFILM ARCHITECTURE MAINTENANCE PROTEIN MBAA"/>
    <property type="match status" value="1"/>
</dbReference>
<feature type="transmembrane region" description="Helical" evidence="8">
    <location>
        <begin position="41"/>
        <end position="62"/>
    </location>
</feature>
<dbReference type="SUPFAM" id="SSF55073">
    <property type="entry name" value="Nucleotide cyclase"/>
    <property type="match status" value="1"/>
</dbReference>
<comment type="cofactor">
    <cofactor evidence="1">
        <name>Mg(2+)</name>
        <dbReference type="ChEBI" id="CHEBI:18420"/>
    </cofactor>
</comment>
<keyword evidence="15" id="KW-1185">Reference proteome</keyword>
<dbReference type="PANTHER" id="PTHR44757">
    <property type="entry name" value="DIGUANYLATE CYCLASE DGCP"/>
    <property type="match status" value="1"/>
</dbReference>
<dbReference type="InterPro" id="IPR052155">
    <property type="entry name" value="Biofilm_reg_signaling"/>
</dbReference>
<dbReference type="SMART" id="SM00052">
    <property type="entry name" value="EAL"/>
    <property type="match status" value="1"/>
</dbReference>
<dbReference type="PROSITE" id="PS50839">
    <property type="entry name" value="CHASE"/>
    <property type="match status" value="1"/>
</dbReference>
<dbReference type="CDD" id="cd00130">
    <property type="entry name" value="PAS"/>
    <property type="match status" value="2"/>
</dbReference>
<feature type="coiled-coil region" evidence="7">
    <location>
        <begin position="525"/>
        <end position="552"/>
    </location>
</feature>
<dbReference type="FunFam" id="3.30.70.270:FF:000001">
    <property type="entry name" value="Diguanylate cyclase domain protein"/>
    <property type="match status" value="1"/>
</dbReference>